<proteinExistence type="predicted"/>
<gene>
    <name evidence="1" type="ORF">DIJ64_07825</name>
</gene>
<organism evidence="1 2">
    <name type="scientific">Mycobacterium leprae</name>
    <dbReference type="NCBI Taxonomy" id="1769"/>
    <lineage>
        <taxon>Bacteria</taxon>
        <taxon>Bacillati</taxon>
        <taxon>Actinomycetota</taxon>
        <taxon>Actinomycetes</taxon>
        <taxon>Mycobacteriales</taxon>
        <taxon>Mycobacteriaceae</taxon>
        <taxon>Mycobacterium</taxon>
    </lineage>
</organism>
<name>A0AAD0P8R2_MYCLR</name>
<dbReference type="Proteomes" id="UP000249682">
    <property type="component" value="Chromosome"/>
</dbReference>
<reference evidence="1 2" key="1">
    <citation type="submission" date="2018-05" db="EMBL/GenBank/DDBJ databases">
        <title>Evolution of small genomes with special reference to Mycobacterium leprae.</title>
        <authorList>
            <person name="Mohanty P.S."/>
            <person name="Bansal A.K."/>
            <person name="Gupta U.D."/>
            <person name="Naaz F."/>
            <person name="Dwivedi V.D."/>
            <person name="Singh H."/>
            <person name="Gupta G."/>
            <person name="Sharma S."/>
            <person name="Arora M."/>
        </authorList>
    </citation>
    <scope>NUCLEOTIDE SEQUENCE [LARGE SCALE GENOMIC DNA]</scope>
    <source>
        <strain evidence="1 2">MRHRU-235-G</strain>
    </source>
</reference>
<dbReference type="AlphaFoldDB" id="A0AAD0P8R2"/>
<protein>
    <submittedName>
        <fullName evidence="1">Uncharacterized protein</fullName>
    </submittedName>
</protein>
<evidence type="ECO:0000313" key="2">
    <source>
        <dbReference type="Proteomes" id="UP000249682"/>
    </source>
</evidence>
<accession>A0AAD0P8R2</accession>
<sequence length="63" mass="6685">MVGARVAVLAAAAGRIHRPFSILILSKELAQQTKSPAINLISDYQQRLHVTTTADPSTNASLA</sequence>
<dbReference type="EMBL" id="CP029543">
    <property type="protein sequence ID" value="AWV48008.1"/>
    <property type="molecule type" value="Genomic_DNA"/>
</dbReference>
<evidence type="ECO:0000313" key="1">
    <source>
        <dbReference type="EMBL" id="AWV48008.1"/>
    </source>
</evidence>